<keyword evidence="1" id="KW-0472">Membrane</keyword>
<name>H1Y722_9SPHI</name>
<feature type="transmembrane region" description="Helical" evidence="1">
    <location>
        <begin position="138"/>
        <end position="157"/>
    </location>
</feature>
<sequence>MHSIWSDIRFYAGIILWLLITFAVFLVGWGMSFTSIDLSTAPKTTGVISSAVVKLTDAGKAGGINSFVFQVNDLPDGYWLYRANGDYSSLYNSLKTGTKVTIYHSKTIQSNGLYTVYQLQDGDHVDYSKDEYEGKEKWAGRLIALPGAVLLLVMIFVQIKKRRRQESSANNVE</sequence>
<dbReference type="AlphaFoldDB" id="H1Y722"/>
<proteinExistence type="predicted"/>
<dbReference type="Proteomes" id="UP000002774">
    <property type="component" value="Chromosome"/>
</dbReference>
<dbReference type="HOGENOM" id="CLU_1545914_0_0_10"/>
<keyword evidence="1" id="KW-1133">Transmembrane helix</keyword>
<keyword evidence="1" id="KW-0812">Transmembrane</keyword>
<dbReference type="RefSeq" id="WP_008509518.1">
    <property type="nucleotide sequence ID" value="NZ_CM001403.1"/>
</dbReference>
<evidence type="ECO:0008006" key="4">
    <source>
        <dbReference type="Google" id="ProtNLM"/>
    </source>
</evidence>
<evidence type="ECO:0000313" key="2">
    <source>
        <dbReference type="EMBL" id="EHQ28641.1"/>
    </source>
</evidence>
<accession>H1Y722</accession>
<evidence type="ECO:0000256" key="1">
    <source>
        <dbReference type="SAM" id="Phobius"/>
    </source>
</evidence>
<keyword evidence="3" id="KW-1185">Reference proteome</keyword>
<protein>
    <recommendedName>
        <fullName evidence="4">DUF3592 domain-containing protein</fullName>
    </recommendedName>
</protein>
<dbReference type="OrthoDB" id="9848239at2"/>
<reference evidence="2" key="1">
    <citation type="submission" date="2011-09" db="EMBL/GenBank/DDBJ databases">
        <title>The permanent draft genome of Mucilaginibacter paludis DSM 18603.</title>
        <authorList>
            <consortium name="US DOE Joint Genome Institute (JGI-PGF)"/>
            <person name="Lucas S."/>
            <person name="Han J."/>
            <person name="Lapidus A."/>
            <person name="Bruce D."/>
            <person name="Goodwin L."/>
            <person name="Pitluck S."/>
            <person name="Peters L."/>
            <person name="Kyrpides N."/>
            <person name="Mavromatis K."/>
            <person name="Ivanova N."/>
            <person name="Mikhailova N."/>
            <person name="Held B."/>
            <person name="Detter J.C."/>
            <person name="Tapia R."/>
            <person name="Han C."/>
            <person name="Land M."/>
            <person name="Hauser L."/>
            <person name="Markowitz V."/>
            <person name="Cheng J.-F."/>
            <person name="Hugenholtz P."/>
            <person name="Woyke T."/>
            <person name="Wu D."/>
            <person name="Tindall B."/>
            <person name="Brambilla E."/>
            <person name="Klenk H.-P."/>
            <person name="Eisen J.A."/>
        </authorList>
    </citation>
    <scope>NUCLEOTIDE SEQUENCE [LARGE SCALE GENOMIC DNA]</scope>
    <source>
        <strain evidence="2">DSM 18603</strain>
    </source>
</reference>
<feature type="transmembrane region" description="Helical" evidence="1">
    <location>
        <begin position="12"/>
        <end position="31"/>
    </location>
</feature>
<gene>
    <name evidence="2" type="ORF">Mucpa_4551</name>
</gene>
<evidence type="ECO:0000313" key="3">
    <source>
        <dbReference type="Proteomes" id="UP000002774"/>
    </source>
</evidence>
<organism evidence="2 3">
    <name type="scientific">Mucilaginibacter paludis DSM 18603</name>
    <dbReference type="NCBI Taxonomy" id="714943"/>
    <lineage>
        <taxon>Bacteria</taxon>
        <taxon>Pseudomonadati</taxon>
        <taxon>Bacteroidota</taxon>
        <taxon>Sphingobacteriia</taxon>
        <taxon>Sphingobacteriales</taxon>
        <taxon>Sphingobacteriaceae</taxon>
        <taxon>Mucilaginibacter</taxon>
    </lineage>
</organism>
<dbReference type="EMBL" id="CM001403">
    <property type="protein sequence ID" value="EHQ28641.1"/>
    <property type="molecule type" value="Genomic_DNA"/>
</dbReference>